<accession>A0A0A8X3W5</accession>
<proteinExistence type="predicted"/>
<dbReference type="Pfam" id="PF07693">
    <property type="entry name" value="KAP_NTPase"/>
    <property type="match status" value="1"/>
</dbReference>
<dbReference type="InterPro" id="IPR052754">
    <property type="entry name" value="NTPase_KAP_P-loop"/>
</dbReference>
<dbReference type="SUPFAM" id="SSF52540">
    <property type="entry name" value="P-loop containing nucleoside triphosphate hydrolases"/>
    <property type="match status" value="1"/>
</dbReference>
<comment type="caution">
    <text evidence="2">The sequence shown here is derived from an EMBL/GenBank/DDBJ whole genome shotgun (WGS) entry which is preliminary data.</text>
</comment>
<dbReference type="RefSeq" id="WP_041966416.1">
    <property type="nucleotide sequence ID" value="NZ_BASE01000066.1"/>
</dbReference>
<evidence type="ECO:0000259" key="1">
    <source>
        <dbReference type="Pfam" id="PF07693"/>
    </source>
</evidence>
<dbReference type="InterPro" id="IPR011646">
    <property type="entry name" value="KAP_P-loop"/>
</dbReference>
<dbReference type="PANTHER" id="PTHR22674:SF6">
    <property type="entry name" value="NTPASE KAP FAMILY P-LOOP DOMAIN-CONTAINING PROTEIN 1"/>
    <property type="match status" value="1"/>
</dbReference>
<sequence length="714" mass="82244">MTCEHEIYSSDSPVLNHSQDQFNRYPFAKRVASVISKRKDPSSIVIGIYGAWGEGKTSVFNFIDGELNKEEHVVCIRFNPWRYGEEEQMLINFFNEMAASIDRTIETGSEKIGVFINKFVKPAATIVGKGDVAEGVSSLFTNADIEKLRGRIEAVLEEEKKRVVILIDDIDRLEKNEIHAVFRLVKLTADFKYTAYVLAFDKEMVSSALQERYGGGNQNAGKAFLEKIIQVPLQLPAIDSNDLRTFCLRGVDTALELAEIKLTEEQVQLFVNNFTSIEKQLKTPRQAMLYSNILTFSLPILKGEVSPVDLMLIEGLRVFSPEVYELIRNNKEIFINEPLFGYRKSDEEAQRRKQKIETVLNGFSLEIAEEIKKVLLFLFPRLNNIFGNTHYGADWEKSWNKNQRICTNQYFQRYFTYSIPRRDISDQVIRDLMRYTEDLKSEELAKELDTKITPDNVDILILKIRSEVRTLTKEQAGNLAIAVSKLGHKFPNPVTFLSANTFVQGAMLITDCIESIDGKEEQINLAIKICKIGEPLNFAVECFRWLRRDTEKHPNPKGFSDQEIEVIGKELAGRISEEFEDKSLLFDGDISMKFPQIFYIWNKFGEPSQQSEFLRKLLEENSNFAQDLLESYLGTTWGSDGIPKKSNFERSEYESIIQVIDPEFLVSAIKKVYGELPIEKDYPDFIDVPFKEKLVKQFLWIHHFVINEVERKNI</sequence>
<evidence type="ECO:0000313" key="3">
    <source>
        <dbReference type="Proteomes" id="UP000031014"/>
    </source>
</evidence>
<dbReference type="AlphaFoldDB" id="A0A0A8X3W5"/>
<dbReference type="Gene3D" id="3.40.50.300">
    <property type="entry name" value="P-loop containing nucleotide triphosphate hydrolases"/>
    <property type="match status" value="1"/>
</dbReference>
<name>A0A0A8X3W5_MESS1</name>
<gene>
    <name evidence="2" type="ORF">SAMD00020551_2838</name>
</gene>
<dbReference type="STRING" id="1321606.SAMD00020551_2838"/>
<keyword evidence="3" id="KW-1185">Reference proteome</keyword>
<dbReference type="PANTHER" id="PTHR22674">
    <property type="entry name" value="NTPASE, KAP FAMILY P-LOOP DOMAIN-CONTAINING 1"/>
    <property type="match status" value="1"/>
</dbReference>
<reference evidence="2 3" key="1">
    <citation type="submission" date="2013-06" db="EMBL/GenBank/DDBJ databases">
        <title>Whole genome shotgun sequence of Bacillus selenatarsenatis SF-1.</title>
        <authorList>
            <person name="Kuroda M."/>
            <person name="Sei K."/>
            <person name="Yamashita M."/>
            <person name="Ike M."/>
        </authorList>
    </citation>
    <scope>NUCLEOTIDE SEQUENCE [LARGE SCALE GENOMIC DNA]</scope>
    <source>
        <strain evidence="2 3">SF-1</strain>
    </source>
</reference>
<dbReference type="InterPro" id="IPR027417">
    <property type="entry name" value="P-loop_NTPase"/>
</dbReference>
<dbReference type="Proteomes" id="UP000031014">
    <property type="component" value="Unassembled WGS sequence"/>
</dbReference>
<dbReference type="EMBL" id="BASE01000066">
    <property type="protein sequence ID" value="GAM14685.1"/>
    <property type="molecule type" value="Genomic_DNA"/>
</dbReference>
<evidence type="ECO:0000313" key="2">
    <source>
        <dbReference type="EMBL" id="GAM14685.1"/>
    </source>
</evidence>
<organism evidence="2 3">
    <name type="scientific">Mesobacillus selenatarsenatis (strain DSM 18680 / JCM 14380 / FERM P-15431 / SF-1)</name>
    <dbReference type="NCBI Taxonomy" id="1321606"/>
    <lineage>
        <taxon>Bacteria</taxon>
        <taxon>Bacillati</taxon>
        <taxon>Bacillota</taxon>
        <taxon>Bacilli</taxon>
        <taxon>Bacillales</taxon>
        <taxon>Bacillaceae</taxon>
        <taxon>Mesobacillus</taxon>
    </lineage>
</organism>
<protein>
    <submittedName>
        <fullName evidence="2">Phage T7 exclusion protein</fullName>
    </submittedName>
</protein>
<feature type="domain" description="KAP NTPase" evidence="1">
    <location>
        <begin position="26"/>
        <end position="295"/>
    </location>
</feature>